<dbReference type="InterPro" id="IPR003439">
    <property type="entry name" value="ABC_transporter-like_ATP-bd"/>
</dbReference>
<keyword evidence="7" id="KW-1185">Reference proteome</keyword>
<dbReference type="SMART" id="SM00382">
    <property type="entry name" value="AAA"/>
    <property type="match status" value="1"/>
</dbReference>
<dbReference type="SUPFAM" id="SSF52540">
    <property type="entry name" value="P-loop containing nucleoside triphosphate hydrolases"/>
    <property type="match status" value="1"/>
</dbReference>
<dbReference type="InterPro" id="IPR003593">
    <property type="entry name" value="AAA+_ATPase"/>
</dbReference>
<dbReference type="Pfam" id="PF00005">
    <property type="entry name" value="ABC_tran"/>
    <property type="match status" value="1"/>
</dbReference>
<dbReference type="PROSITE" id="PS50893">
    <property type="entry name" value="ABC_TRANSPORTER_2"/>
    <property type="match status" value="1"/>
</dbReference>
<evidence type="ECO:0000256" key="3">
    <source>
        <dbReference type="ARBA" id="ARBA00022741"/>
    </source>
</evidence>
<gene>
    <name evidence="6" type="ORF">F6B43_03595</name>
</gene>
<keyword evidence="2" id="KW-0813">Transport</keyword>
<dbReference type="GO" id="GO:0016887">
    <property type="term" value="F:ATP hydrolysis activity"/>
    <property type="evidence" value="ECO:0007669"/>
    <property type="project" value="InterPro"/>
</dbReference>
<dbReference type="InterPro" id="IPR027417">
    <property type="entry name" value="P-loop_NTPase"/>
</dbReference>
<comment type="similarity">
    <text evidence="1">Belongs to the ABC transporter superfamily.</text>
</comment>
<dbReference type="AlphaFoldDB" id="A0A5J5J6X4"/>
<dbReference type="PANTHER" id="PTHR43335">
    <property type="entry name" value="ABC TRANSPORTER, ATP-BINDING PROTEIN"/>
    <property type="match status" value="1"/>
</dbReference>
<dbReference type="GO" id="GO:0005524">
    <property type="term" value="F:ATP binding"/>
    <property type="evidence" value="ECO:0007669"/>
    <property type="project" value="UniProtKB-KW"/>
</dbReference>
<keyword evidence="4 6" id="KW-0067">ATP-binding</keyword>
<name>A0A5J5J6X4_9MICO</name>
<reference evidence="7" key="1">
    <citation type="submission" date="2019-09" db="EMBL/GenBank/DDBJ databases">
        <title>Mumia zhuanghuii sp. nov. isolated from the intestinal contents of plateau pika (Ochotona curzoniae) in the Qinghai-Tibet plateau of China.</title>
        <authorList>
            <person name="Tian Z."/>
        </authorList>
    </citation>
    <scope>NUCLEOTIDE SEQUENCE [LARGE SCALE GENOMIC DNA]</scope>
    <source>
        <strain evidence="7">JCM 30598</strain>
    </source>
</reference>
<dbReference type="PANTHER" id="PTHR43335:SF4">
    <property type="entry name" value="ABC TRANSPORTER, ATP-BINDING PROTEIN"/>
    <property type="match status" value="1"/>
</dbReference>
<evidence type="ECO:0000313" key="7">
    <source>
        <dbReference type="Proteomes" id="UP000325827"/>
    </source>
</evidence>
<dbReference type="Gene3D" id="3.40.50.300">
    <property type="entry name" value="P-loop containing nucleotide triphosphate hydrolases"/>
    <property type="match status" value="1"/>
</dbReference>
<protein>
    <submittedName>
        <fullName evidence="6">ATP-binding cassette domain-containing protein</fullName>
    </submittedName>
</protein>
<comment type="caution">
    <text evidence="6">The sequence shown here is derived from an EMBL/GenBank/DDBJ whole genome shotgun (WGS) entry which is preliminary data.</text>
</comment>
<dbReference type="OrthoDB" id="9804819at2"/>
<evidence type="ECO:0000256" key="4">
    <source>
        <dbReference type="ARBA" id="ARBA00022840"/>
    </source>
</evidence>
<evidence type="ECO:0000313" key="6">
    <source>
        <dbReference type="EMBL" id="KAA9110735.1"/>
    </source>
</evidence>
<evidence type="ECO:0000259" key="5">
    <source>
        <dbReference type="PROSITE" id="PS50893"/>
    </source>
</evidence>
<accession>A0A5J5J6X4</accession>
<evidence type="ECO:0000256" key="2">
    <source>
        <dbReference type="ARBA" id="ARBA00022448"/>
    </source>
</evidence>
<evidence type="ECO:0000256" key="1">
    <source>
        <dbReference type="ARBA" id="ARBA00005417"/>
    </source>
</evidence>
<dbReference type="EMBL" id="VYSA01000001">
    <property type="protein sequence ID" value="KAA9110735.1"/>
    <property type="molecule type" value="Genomic_DNA"/>
</dbReference>
<dbReference type="Proteomes" id="UP000325827">
    <property type="component" value="Unassembled WGS sequence"/>
</dbReference>
<organism evidence="6 7">
    <name type="scientific">Microbacterium rhizomatis</name>
    <dbReference type="NCBI Taxonomy" id="1631477"/>
    <lineage>
        <taxon>Bacteria</taxon>
        <taxon>Bacillati</taxon>
        <taxon>Actinomycetota</taxon>
        <taxon>Actinomycetes</taxon>
        <taxon>Micrococcales</taxon>
        <taxon>Microbacteriaceae</taxon>
        <taxon>Microbacterium</taxon>
    </lineage>
</organism>
<sequence>MKGRSTVTIETRSLSKRYGRKYAIQDVSFTVASGKVTGFLGPNGAGKSTTLRAIVGLDHPTSGTALIGGRPYAELGAPLHEVGALLDARSAHRSRTARNHLRWVAATNRIAKSRVEEVIDLAGLSTVADKRVGGFSLGMGQRLGIAVALLGDPQTLILDEPVNGLDPDGVTWMRGLLRGLADEGRTVFLSSHLLGELSLIADHVIVIGKGRIIADKPLSELVDTTETTQVRTAAVADLVKVLTGPEVSTTVLSADTVEVSGLSAEQIAERANVAGIVLYQIAPVTRSLEDAYNELTRDAVEYRATGAGS</sequence>
<proteinExistence type="inferred from homology"/>
<feature type="domain" description="ABC transporter" evidence="5">
    <location>
        <begin position="9"/>
        <end position="234"/>
    </location>
</feature>
<keyword evidence="3" id="KW-0547">Nucleotide-binding</keyword>